<comment type="caution">
    <text evidence="4">The sequence shown here is derived from an EMBL/GenBank/DDBJ whole genome shotgun (WGS) entry which is preliminary data.</text>
</comment>
<dbReference type="InterPro" id="IPR029058">
    <property type="entry name" value="AB_hydrolase_fold"/>
</dbReference>
<dbReference type="SUPFAM" id="SSF53474">
    <property type="entry name" value="alpha/beta-Hydrolases"/>
    <property type="match status" value="1"/>
</dbReference>
<proteinExistence type="inferred from homology"/>
<accession>A0A243Q8B3</accession>
<dbReference type="Pfam" id="PF12146">
    <property type="entry name" value="Hydrolase_4"/>
    <property type="match status" value="1"/>
</dbReference>
<dbReference type="InterPro" id="IPR022742">
    <property type="entry name" value="Hydrolase_4"/>
</dbReference>
<dbReference type="STRING" id="417102.CA982_15575"/>
<dbReference type="PANTHER" id="PTHR22946:SF9">
    <property type="entry name" value="POLYKETIDE TRANSFERASE AF380"/>
    <property type="match status" value="1"/>
</dbReference>
<evidence type="ECO:0000256" key="2">
    <source>
        <dbReference type="ARBA" id="ARBA00022801"/>
    </source>
</evidence>
<dbReference type="InterPro" id="IPR050261">
    <property type="entry name" value="FrsA_esterase"/>
</dbReference>
<evidence type="ECO:0000313" key="5">
    <source>
        <dbReference type="Proteomes" id="UP000194632"/>
    </source>
</evidence>
<dbReference type="AlphaFoldDB" id="A0A243Q8B3"/>
<dbReference type="PANTHER" id="PTHR22946">
    <property type="entry name" value="DIENELACTONE HYDROLASE DOMAIN-CONTAINING PROTEIN-RELATED"/>
    <property type="match status" value="1"/>
</dbReference>
<evidence type="ECO:0000259" key="3">
    <source>
        <dbReference type="Pfam" id="PF12146"/>
    </source>
</evidence>
<dbReference type="GO" id="GO:0052689">
    <property type="term" value="F:carboxylic ester hydrolase activity"/>
    <property type="evidence" value="ECO:0007669"/>
    <property type="project" value="UniProtKB-ARBA"/>
</dbReference>
<protein>
    <submittedName>
        <fullName evidence="4">Alpha/beta hydrolase</fullName>
    </submittedName>
</protein>
<dbReference type="EMBL" id="NGFO01000017">
    <property type="protein sequence ID" value="OUC77859.1"/>
    <property type="molecule type" value="Genomic_DNA"/>
</dbReference>
<keyword evidence="2 4" id="KW-0378">Hydrolase</keyword>
<dbReference type="Proteomes" id="UP000194632">
    <property type="component" value="Unassembled WGS sequence"/>
</dbReference>
<gene>
    <name evidence="4" type="ORF">CA982_15575</name>
</gene>
<name>A0A243Q8B3_9ACTN</name>
<dbReference type="Gene3D" id="3.40.50.1820">
    <property type="entry name" value="alpha/beta hydrolase"/>
    <property type="match status" value="1"/>
</dbReference>
<dbReference type="RefSeq" id="WP_086536193.1">
    <property type="nucleotide sequence ID" value="NZ_NGFO01000017.1"/>
</dbReference>
<sequence length="294" mass="30968">MIRSDVEFDSSGTTCRAWWYRPEGTTPAPVIVMAHGLGAVRRMRLDAFAERFTAAGYSCLVFDYRHFGDSDGEPRQLLSIRRQLDDWAAAIAFARTLRGVDTARIVLWGTSFGGGHVLVAGERDGRVAAVISQCPFTSGIASTAALGVVSGAKVTARALADLAGSALGRPPVTVGLAGAPGSAALMTASDAVSGYLPLVPDDLEFVNEVAARVGLAIPLHTPGRALRKLASPTLVCICDEDSVAPAGPTARHARRAPAARVIRYPAGHFDIYVGADFERVVADQLDFLRATVPA</sequence>
<keyword evidence="5" id="KW-1185">Reference proteome</keyword>
<organism evidence="4 5">
    <name type="scientific">Gordonia lacunae</name>
    <dbReference type="NCBI Taxonomy" id="417102"/>
    <lineage>
        <taxon>Bacteria</taxon>
        <taxon>Bacillati</taxon>
        <taxon>Actinomycetota</taxon>
        <taxon>Actinomycetes</taxon>
        <taxon>Mycobacteriales</taxon>
        <taxon>Gordoniaceae</taxon>
        <taxon>Gordonia</taxon>
    </lineage>
</organism>
<comment type="similarity">
    <text evidence="1">Belongs to the AB hydrolase superfamily.</text>
</comment>
<reference evidence="4 5" key="1">
    <citation type="submission" date="2017-05" db="EMBL/GenBank/DDBJ databases">
        <title>Biotechnological potential of actinobacteria isolated from South African environments.</title>
        <authorList>
            <person name="Le Roes-Hill M."/>
            <person name="Prins A."/>
            <person name="Durrell K.A."/>
        </authorList>
    </citation>
    <scope>NUCLEOTIDE SEQUENCE [LARGE SCALE GENOMIC DNA]</scope>
    <source>
        <strain evidence="4">BS2</strain>
    </source>
</reference>
<feature type="domain" description="Serine aminopeptidase S33" evidence="3">
    <location>
        <begin position="27"/>
        <end position="258"/>
    </location>
</feature>
<dbReference type="OrthoDB" id="5902829at2"/>
<evidence type="ECO:0000256" key="1">
    <source>
        <dbReference type="ARBA" id="ARBA00008645"/>
    </source>
</evidence>
<evidence type="ECO:0000313" key="4">
    <source>
        <dbReference type="EMBL" id="OUC77859.1"/>
    </source>
</evidence>